<dbReference type="SUPFAM" id="SSF53901">
    <property type="entry name" value="Thiolase-like"/>
    <property type="match status" value="2"/>
</dbReference>
<organism evidence="23 24">
    <name type="scientific">Candidatus Danuiimicrobium aquiferis</name>
    <dbReference type="NCBI Taxonomy" id="1801832"/>
    <lineage>
        <taxon>Bacteria</taxon>
        <taxon>Pseudomonadati</taxon>
        <taxon>Candidatus Omnitrophota</taxon>
        <taxon>Candidatus Danuiimicrobium</taxon>
    </lineage>
</organism>
<dbReference type="Proteomes" id="UP000178187">
    <property type="component" value="Unassembled WGS sequence"/>
</dbReference>
<keyword evidence="16 19" id="KW-0275">Fatty acid biosynthesis</keyword>
<dbReference type="NCBIfam" id="TIGR03150">
    <property type="entry name" value="fabF"/>
    <property type="match status" value="1"/>
</dbReference>
<evidence type="ECO:0000256" key="7">
    <source>
        <dbReference type="ARBA" id="ARBA00022475"/>
    </source>
</evidence>
<evidence type="ECO:0000313" key="23">
    <source>
        <dbReference type="EMBL" id="OGW99000.1"/>
    </source>
</evidence>
<comment type="similarity">
    <text evidence="3 19 21">Belongs to the thiolase-like superfamily. Beta-ketoacyl-ACP synthases family.</text>
</comment>
<keyword evidence="17 19" id="KW-0012">Acyltransferase</keyword>
<dbReference type="InterPro" id="IPR016039">
    <property type="entry name" value="Thiolase-like"/>
</dbReference>
<dbReference type="UniPathway" id="UPA00094"/>
<dbReference type="InterPro" id="IPR017568">
    <property type="entry name" value="3-oxoacyl-ACP_synth-2"/>
</dbReference>
<dbReference type="EC" id="2.3.1.179" evidence="4 19"/>
<evidence type="ECO:0000256" key="14">
    <source>
        <dbReference type="ARBA" id="ARBA00023098"/>
    </source>
</evidence>
<evidence type="ECO:0000256" key="21">
    <source>
        <dbReference type="RuleBase" id="RU003694"/>
    </source>
</evidence>
<comment type="function">
    <text evidence="19">Involved in the type II fatty acid elongation cycle. Catalyzes the elongation of a wide range of acyl-ACP by the addition of two carbons from malonyl-ACP to an acyl acceptor. Can efficiently catalyze the conversion of palmitoleoyl-ACP (cis-hexadec-9-enoyl-ACP) to cis-vaccenoyl-ACP (cis-octadec-11-enoyl-ACP), an essential step in the thermal regulation of fatty acid composition.</text>
</comment>
<evidence type="ECO:0000256" key="18">
    <source>
        <dbReference type="ARBA" id="ARBA00037576"/>
    </source>
</evidence>
<keyword evidence="9" id="KW-0997">Cell inner membrane</keyword>
<dbReference type="Pfam" id="PF02801">
    <property type="entry name" value="Ketoacyl-synt_C"/>
    <property type="match status" value="1"/>
</dbReference>
<keyword evidence="8 19" id="KW-0444">Lipid biosynthesis</keyword>
<dbReference type="PANTHER" id="PTHR11712:SF352">
    <property type="entry name" value="3-OXOACYL-[ACYL-CARRIER-PROTEIN] SYNTHASE"/>
    <property type="match status" value="1"/>
</dbReference>
<dbReference type="PROSITE" id="PS51257">
    <property type="entry name" value="PROKAR_LIPOPROTEIN"/>
    <property type="match status" value="1"/>
</dbReference>
<evidence type="ECO:0000259" key="22">
    <source>
        <dbReference type="PROSITE" id="PS52004"/>
    </source>
</evidence>
<evidence type="ECO:0000256" key="5">
    <source>
        <dbReference type="ARBA" id="ARBA00014657"/>
    </source>
</evidence>
<dbReference type="Pfam" id="PF00109">
    <property type="entry name" value="ketoacyl-synt"/>
    <property type="match status" value="1"/>
</dbReference>
<feature type="domain" description="Ketosynthase family 3 (KS3)" evidence="22">
    <location>
        <begin position="5"/>
        <end position="414"/>
    </location>
</feature>
<keyword evidence="11" id="KW-0812">Transmembrane</keyword>
<evidence type="ECO:0000256" key="20">
    <source>
        <dbReference type="PIRSR" id="PIRSR000447-1"/>
    </source>
</evidence>
<keyword evidence="13" id="KW-1133">Transmembrane helix</keyword>
<keyword evidence="12" id="KW-0276">Fatty acid metabolism</keyword>
<evidence type="ECO:0000256" key="9">
    <source>
        <dbReference type="ARBA" id="ARBA00022519"/>
    </source>
</evidence>
<dbReference type="Gene3D" id="3.40.47.10">
    <property type="match status" value="1"/>
</dbReference>
<evidence type="ECO:0000256" key="11">
    <source>
        <dbReference type="ARBA" id="ARBA00022692"/>
    </source>
</evidence>
<dbReference type="AlphaFoldDB" id="A0A1G1L1G5"/>
<evidence type="ECO:0000256" key="16">
    <source>
        <dbReference type="ARBA" id="ARBA00023160"/>
    </source>
</evidence>
<dbReference type="InterPro" id="IPR020841">
    <property type="entry name" value="PKS_Beta-ketoAc_synthase_dom"/>
</dbReference>
<dbReference type="GO" id="GO:0005886">
    <property type="term" value="C:plasma membrane"/>
    <property type="evidence" value="ECO:0007669"/>
    <property type="project" value="UniProtKB-SubCell"/>
</dbReference>
<dbReference type="SMART" id="SM00825">
    <property type="entry name" value="PKS_KS"/>
    <property type="match status" value="1"/>
</dbReference>
<evidence type="ECO:0000256" key="17">
    <source>
        <dbReference type="ARBA" id="ARBA00023315"/>
    </source>
</evidence>
<dbReference type="GO" id="GO:0004315">
    <property type="term" value="F:3-oxoacyl-[acyl-carrier-protein] synthase activity"/>
    <property type="evidence" value="ECO:0007669"/>
    <property type="project" value="UniProtKB-UniRule"/>
</dbReference>
<dbReference type="NCBIfam" id="NF005589">
    <property type="entry name" value="PRK07314.1"/>
    <property type="match status" value="1"/>
</dbReference>
<dbReference type="InterPro" id="IPR014031">
    <property type="entry name" value="Ketoacyl_synth_C"/>
</dbReference>
<feature type="active site" description="For beta-ketoacyl synthase activity" evidence="20">
    <location>
        <position position="167"/>
    </location>
</feature>
<name>A0A1G1L1G5_9BACT</name>
<evidence type="ECO:0000256" key="19">
    <source>
        <dbReference type="PIRNR" id="PIRNR000447"/>
    </source>
</evidence>
<evidence type="ECO:0000256" key="3">
    <source>
        <dbReference type="ARBA" id="ARBA00008467"/>
    </source>
</evidence>
<dbReference type="InterPro" id="IPR000794">
    <property type="entry name" value="Beta-ketoacyl_synthase"/>
</dbReference>
<dbReference type="PANTHER" id="PTHR11712">
    <property type="entry name" value="POLYKETIDE SYNTHASE-RELATED"/>
    <property type="match status" value="1"/>
</dbReference>
<dbReference type="GO" id="GO:0030497">
    <property type="term" value="P:fatty acid elongation"/>
    <property type="evidence" value="ECO:0007669"/>
    <property type="project" value="UniProtKB-ARBA"/>
</dbReference>
<keyword evidence="6" id="KW-0536">Nodulation</keyword>
<keyword evidence="14" id="KW-0443">Lipid metabolism</keyword>
<comment type="subcellular location">
    <subcellularLocation>
        <location evidence="1">Cell inner membrane</location>
    </subcellularLocation>
</comment>
<proteinExistence type="inferred from homology"/>
<accession>A0A1G1L1G5</accession>
<dbReference type="PROSITE" id="PS00606">
    <property type="entry name" value="KS3_1"/>
    <property type="match status" value="1"/>
</dbReference>
<reference evidence="23 24" key="1">
    <citation type="journal article" date="2016" name="Nat. Commun.">
        <title>Thousands of microbial genomes shed light on interconnected biogeochemical processes in an aquifer system.</title>
        <authorList>
            <person name="Anantharaman K."/>
            <person name="Brown C.T."/>
            <person name="Hug L.A."/>
            <person name="Sharon I."/>
            <person name="Castelle C.J."/>
            <person name="Probst A.J."/>
            <person name="Thomas B.C."/>
            <person name="Singh A."/>
            <person name="Wilkins M.J."/>
            <person name="Karaoz U."/>
            <person name="Brodie E.L."/>
            <person name="Williams K.H."/>
            <person name="Hubbard S.S."/>
            <person name="Banfield J.F."/>
        </authorList>
    </citation>
    <scope>NUCLEOTIDE SEQUENCE [LARGE SCALE GENOMIC DNA]</scope>
</reference>
<evidence type="ECO:0000256" key="15">
    <source>
        <dbReference type="ARBA" id="ARBA00023136"/>
    </source>
</evidence>
<evidence type="ECO:0000256" key="10">
    <source>
        <dbReference type="ARBA" id="ARBA00022679"/>
    </source>
</evidence>
<comment type="catalytic activity">
    <reaction evidence="19">
        <text>a fatty acyl-[ACP] + malonyl-[ACP] + H(+) = a 3-oxoacyl-[ACP] + holo-[ACP] + CO2</text>
        <dbReference type="Rhea" id="RHEA:22836"/>
        <dbReference type="Rhea" id="RHEA-COMP:9623"/>
        <dbReference type="Rhea" id="RHEA-COMP:9685"/>
        <dbReference type="Rhea" id="RHEA-COMP:9916"/>
        <dbReference type="Rhea" id="RHEA-COMP:14125"/>
        <dbReference type="ChEBI" id="CHEBI:15378"/>
        <dbReference type="ChEBI" id="CHEBI:16526"/>
        <dbReference type="ChEBI" id="CHEBI:64479"/>
        <dbReference type="ChEBI" id="CHEBI:78449"/>
        <dbReference type="ChEBI" id="CHEBI:78776"/>
        <dbReference type="ChEBI" id="CHEBI:138651"/>
    </reaction>
</comment>
<comment type="function">
    <text evidence="18">Proposed to synthesize NOD factor fatty acyl chain. Involved in the synthesis of a highly unsaturated fatty acid moiety, which forms part of a lipo-oligosaccharide that is responsible for host specificity.</text>
</comment>
<comment type="catalytic activity">
    <reaction evidence="19">
        <text>(9Z)-hexadecenoyl-[ACP] + malonyl-[ACP] + H(+) = 3-oxo-(11Z)-octadecenoyl-[ACP] + holo-[ACP] + CO2</text>
        <dbReference type="Rhea" id="RHEA:55040"/>
        <dbReference type="Rhea" id="RHEA-COMP:9623"/>
        <dbReference type="Rhea" id="RHEA-COMP:9685"/>
        <dbReference type="Rhea" id="RHEA-COMP:10800"/>
        <dbReference type="Rhea" id="RHEA-COMP:14074"/>
        <dbReference type="ChEBI" id="CHEBI:15378"/>
        <dbReference type="ChEBI" id="CHEBI:16526"/>
        <dbReference type="ChEBI" id="CHEBI:64479"/>
        <dbReference type="ChEBI" id="CHEBI:78449"/>
        <dbReference type="ChEBI" id="CHEBI:83989"/>
        <dbReference type="ChEBI" id="CHEBI:138538"/>
        <dbReference type="EC" id="2.3.1.179"/>
    </reaction>
</comment>
<dbReference type="FunFam" id="3.40.47.10:FF:000018">
    <property type="entry name" value="3-oxoacyl-[acyl-carrier-protein] synthase 2"/>
    <property type="match status" value="1"/>
</dbReference>
<dbReference type="CDD" id="cd00834">
    <property type="entry name" value="KAS_I_II"/>
    <property type="match status" value="1"/>
</dbReference>
<evidence type="ECO:0000256" key="13">
    <source>
        <dbReference type="ARBA" id="ARBA00022989"/>
    </source>
</evidence>
<comment type="pathway">
    <text evidence="2 19">Lipid metabolism; fatty acid biosynthesis.</text>
</comment>
<keyword evidence="10 19" id="KW-0808">Transferase</keyword>
<protein>
    <recommendedName>
        <fullName evidence="5 19">3-oxoacyl-[acyl-carrier-protein] synthase 2</fullName>
        <ecNumber evidence="4 19">2.3.1.179</ecNumber>
    </recommendedName>
</protein>
<evidence type="ECO:0000256" key="8">
    <source>
        <dbReference type="ARBA" id="ARBA00022516"/>
    </source>
</evidence>
<dbReference type="InterPro" id="IPR014030">
    <property type="entry name" value="Ketoacyl_synth_N"/>
</dbReference>
<evidence type="ECO:0000256" key="2">
    <source>
        <dbReference type="ARBA" id="ARBA00005194"/>
    </source>
</evidence>
<gene>
    <name evidence="23" type="ORF">A3G33_06360</name>
</gene>
<evidence type="ECO:0000256" key="1">
    <source>
        <dbReference type="ARBA" id="ARBA00004533"/>
    </source>
</evidence>
<evidence type="ECO:0000256" key="6">
    <source>
        <dbReference type="ARBA" id="ARBA00022458"/>
    </source>
</evidence>
<evidence type="ECO:0000256" key="12">
    <source>
        <dbReference type="ARBA" id="ARBA00022832"/>
    </source>
</evidence>
<sequence length="417" mass="45041">MANEKRRVVVTGVGVIACNGIGKEAFWEAIQSGKTGIDSITSFDASKFTTRFAGEVKDFKPELYVDRKNLRRMDRTSQMSVATAKMAVEDAKIDLHSNGASERTGVVIGTAMAGHHHIMKNYHQYLQTGPDRVSPFVALASFPDACASQVSIELGVKGPSFSIATACSSASDAIGYAWDAIRSNVVDFIIMGGAEAGICEGVLAAFCAARALSTRNHEPKKACRPFNKDRDGFVLGEGAGMLVLEEYEHAKRRGAHIYAEILGHGMTCDAYHMTSPDPEGTQAIRAMQIAMKNAGVTPDEIDYINAHGTSTPLNDKIETMIIKKVFGARAYKIPISATKSMIGHLIGAAGSVELIATLLAMEENMIPPTINYEIPDPECDLDYVPNKARSVKIRTAMKNSFGFGGKNSILVIRKVEE</sequence>
<comment type="caution">
    <text evidence="23">The sequence shown here is derived from an EMBL/GenBank/DDBJ whole genome shotgun (WGS) entry which is preliminary data.</text>
</comment>
<dbReference type="PROSITE" id="PS52004">
    <property type="entry name" value="KS3_2"/>
    <property type="match status" value="1"/>
</dbReference>
<keyword evidence="15" id="KW-0472">Membrane</keyword>
<keyword evidence="7" id="KW-1003">Cell membrane</keyword>
<dbReference type="EMBL" id="MHFR01000017">
    <property type="protein sequence ID" value="OGW99000.1"/>
    <property type="molecule type" value="Genomic_DNA"/>
</dbReference>
<evidence type="ECO:0000313" key="24">
    <source>
        <dbReference type="Proteomes" id="UP000178187"/>
    </source>
</evidence>
<dbReference type="InterPro" id="IPR018201">
    <property type="entry name" value="Ketoacyl_synth_AS"/>
</dbReference>
<dbReference type="PIRSF" id="PIRSF000447">
    <property type="entry name" value="KAS_II"/>
    <property type="match status" value="1"/>
</dbReference>
<dbReference type="FunFam" id="3.40.47.10:FF:000029">
    <property type="entry name" value="3-oxoacyl-[acyl-carrier-protein] synthase 1"/>
    <property type="match status" value="1"/>
</dbReference>
<evidence type="ECO:0000256" key="4">
    <source>
        <dbReference type="ARBA" id="ARBA00012356"/>
    </source>
</evidence>